<organism evidence="1 2">
    <name type="scientific">Nitrolancea hollandica Lb</name>
    <dbReference type="NCBI Taxonomy" id="1129897"/>
    <lineage>
        <taxon>Bacteria</taxon>
        <taxon>Pseudomonadati</taxon>
        <taxon>Thermomicrobiota</taxon>
        <taxon>Thermomicrobia</taxon>
        <taxon>Sphaerobacterales</taxon>
        <taxon>Sphaerobacterineae</taxon>
        <taxon>Sphaerobacteraceae</taxon>
        <taxon>Nitrolancea</taxon>
    </lineage>
</organism>
<proteinExistence type="predicted"/>
<dbReference type="EMBL" id="CAGS01000036">
    <property type="protein sequence ID" value="CCF82573.1"/>
    <property type="molecule type" value="Genomic_DNA"/>
</dbReference>
<reference evidence="1 2" key="1">
    <citation type="journal article" date="2012" name="ISME J.">
        <title>Nitrification expanded: discovery, physiology and genomics of a nitrite-oxidizing bacterium from the phylum Chloroflexi.</title>
        <authorList>
            <person name="Sorokin D.Y."/>
            <person name="Lucker S."/>
            <person name="Vejmelkova D."/>
            <person name="Kostrikina N.A."/>
            <person name="Kleerebezem R."/>
            <person name="Rijpstra W.I."/>
            <person name="Damste J.S."/>
            <person name="Le Paslier D."/>
            <person name="Muyzer G."/>
            <person name="Wagner M."/>
            <person name="van Loosdrecht M.C."/>
            <person name="Daims H."/>
        </authorList>
    </citation>
    <scope>NUCLEOTIDE SEQUENCE [LARGE SCALE GENOMIC DNA]</scope>
    <source>
        <strain evidence="2">none</strain>
    </source>
</reference>
<keyword evidence="2" id="KW-1185">Reference proteome</keyword>
<evidence type="ECO:0000313" key="1">
    <source>
        <dbReference type="EMBL" id="CCF82573.1"/>
    </source>
</evidence>
<sequence length="338" mass="36492">MDDLDLIRSFRRNQRSPLPRAKAAARAALEERMDQRRQQRTPWWRWKSRRTLPVLIMAAMLAVALLSNANLPLVSDNRHNAAASELNALALVAAAQPSTPASAGHGYLYTKSDGVGLATGTSSDGHSNAAWTSVTREFWIASDGSGRIRQVAGQPIFLGTPDETFVRALRGMSFDRTLEPGPNDLPGTLSLHGFTPEELNHLASDPTALADTIRSRATSSENQNGVEYESFETVGDLLRESAATPKLRSALYQVAAGIQGVDLIGSVEDHAGRSGTAVAMEHGGIRHGLIFDPRTSALLEEQRILVNQVQGIEVPVGTVISYVTYRESGNVNSTSETP</sequence>
<dbReference type="Proteomes" id="UP000004221">
    <property type="component" value="Unassembled WGS sequence"/>
</dbReference>
<dbReference type="OrthoDB" id="3387554at2"/>
<dbReference type="InterPro" id="IPR047789">
    <property type="entry name" value="CU044_5270-like"/>
</dbReference>
<accession>I4ED11</accession>
<name>I4ED11_9BACT</name>
<comment type="caution">
    <text evidence="1">The sequence shown here is derived from an EMBL/GenBank/DDBJ whole genome shotgun (WGS) entry which is preliminary data.</text>
</comment>
<dbReference type="RefSeq" id="WP_008474737.1">
    <property type="nucleotide sequence ID" value="NZ_CAGS01000036.1"/>
</dbReference>
<dbReference type="AlphaFoldDB" id="I4ED11"/>
<dbReference type="NCBIfam" id="NF038083">
    <property type="entry name" value="CU044_5270_fam"/>
    <property type="match status" value="1"/>
</dbReference>
<gene>
    <name evidence="1" type="ORF">NITHO_1300008</name>
</gene>
<protein>
    <submittedName>
        <fullName evidence="1">Uncharacterized protein</fullName>
    </submittedName>
</protein>
<evidence type="ECO:0000313" key="2">
    <source>
        <dbReference type="Proteomes" id="UP000004221"/>
    </source>
</evidence>